<accession>A0A8J3VA93</accession>
<sequence>MPAERYGADTDDGYRIDDPSPEAIAVLIDELHPADNAFVVIRPDGASPAWCATVSVVDDIYAIEYRVHGEGRRLCTYAEREEVLSAVLRWLDVRCDPTLASVPYEGAGPWGLLDEDFPLEGEDEDLEWPDEDPGSSGDGAAWCGSPGEGLGWSGDGVAARGWRGDGRASPEEIVAWRRSRGEDLGPSGDGAVWRGSPGEGLGWSGDGAVWRGSPREGRASPEEIVAWRRSHHERSASPSPGGGDVGDQTA</sequence>
<keyword evidence="3" id="KW-1185">Reference proteome</keyword>
<organism evidence="2 3">
    <name type="scientific">Planotetraspora kaengkrachanensis</name>
    <dbReference type="NCBI Taxonomy" id="575193"/>
    <lineage>
        <taxon>Bacteria</taxon>
        <taxon>Bacillati</taxon>
        <taxon>Actinomycetota</taxon>
        <taxon>Actinomycetes</taxon>
        <taxon>Streptosporangiales</taxon>
        <taxon>Streptosporangiaceae</taxon>
        <taxon>Planotetraspora</taxon>
    </lineage>
</organism>
<evidence type="ECO:0000313" key="3">
    <source>
        <dbReference type="Proteomes" id="UP000630097"/>
    </source>
</evidence>
<feature type="compositionally biased region" description="Gly residues" evidence="1">
    <location>
        <begin position="240"/>
        <end position="250"/>
    </location>
</feature>
<gene>
    <name evidence="2" type="ORF">Pka01_63440</name>
</gene>
<feature type="region of interest" description="Disordered" evidence="1">
    <location>
        <begin position="122"/>
        <end position="165"/>
    </location>
</feature>
<dbReference type="Proteomes" id="UP000630097">
    <property type="component" value="Unassembled WGS sequence"/>
</dbReference>
<comment type="caution">
    <text evidence="2">The sequence shown here is derived from an EMBL/GenBank/DDBJ whole genome shotgun (WGS) entry which is preliminary data.</text>
</comment>
<protein>
    <submittedName>
        <fullName evidence="2">Uncharacterized protein</fullName>
    </submittedName>
</protein>
<feature type="region of interest" description="Disordered" evidence="1">
    <location>
        <begin position="179"/>
        <end position="250"/>
    </location>
</feature>
<feature type="compositionally biased region" description="Acidic residues" evidence="1">
    <location>
        <begin position="122"/>
        <end position="133"/>
    </location>
</feature>
<reference evidence="2 3" key="1">
    <citation type="submission" date="2021-01" db="EMBL/GenBank/DDBJ databases">
        <title>Whole genome shotgun sequence of Planotetraspora kaengkrachanensis NBRC 104272.</title>
        <authorList>
            <person name="Komaki H."/>
            <person name="Tamura T."/>
        </authorList>
    </citation>
    <scope>NUCLEOTIDE SEQUENCE [LARGE SCALE GENOMIC DNA]</scope>
    <source>
        <strain evidence="2 3">NBRC 104272</strain>
    </source>
</reference>
<dbReference type="AlphaFoldDB" id="A0A8J3VA93"/>
<evidence type="ECO:0000256" key="1">
    <source>
        <dbReference type="SAM" id="MobiDB-lite"/>
    </source>
</evidence>
<evidence type="ECO:0000313" key="2">
    <source>
        <dbReference type="EMBL" id="GIG83217.1"/>
    </source>
</evidence>
<name>A0A8J3VA93_9ACTN</name>
<dbReference type="EMBL" id="BONV01000037">
    <property type="protein sequence ID" value="GIG83217.1"/>
    <property type="molecule type" value="Genomic_DNA"/>
</dbReference>
<proteinExistence type="predicted"/>